<dbReference type="InterPro" id="IPR019836">
    <property type="entry name" value="Verru/Chthon_D"/>
</dbReference>
<keyword evidence="2" id="KW-0472">Membrane</keyword>
<reference evidence="3 4" key="1">
    <citation type="submission" date="2018-06" db="EMBL/GenBank/DDBJ databases">
        <title>Genomic Encyclopedia of Type Strains, Phase IV (KMG-IV): sequencing the most valuable type-strain genomes for metagenomic binning, comparative biology and taxonomic classification.</title>
        <authorList>
            <person name="Goeker M."/>
        </authorList>
    </citation>
    <scope>NUCLEOTIDE SEQUENCE [LARGE SCALE GENOMIC DNA]</scope>
    <source>
        <strain evidence="3 4">DSM 25532</strain>
    </source>
</reference>
<sequence>MNNPNTSMSPGQSRGKGLPHMRTSAARGFTLIEIMVVMTIMLLLMGVSIGVTNSWKAQKLSTEARQLSSQLAEVALLAQKDNYPVEVRFYLLPNEFGDGSSTAMRAIQIARLTGYDTTTRRPQYKFLTEVRFFEDDIILMDTKDYTSLCSVEPTPAGEKDPEIRGQQRSYRSFLFLPNGSTSLPRTPDTVFTLVKESEMTSAKEPPPNYRSVVLQPVTGKATVY</sequence>
<dbReference type="EMBL" id="QNRR01000004">
    <property type="protein sequence ID" value="RBP44484.1"/>
    <property type="molecule type" value="Genomic_DNA"/>
</dbReference>
<dbReference type="PROSITE" id="PS00409">
    <property type="entry name" value="PROKAR_NTER_METHYL"/>
    <property type="match status" value="1"/>
</dbReference>
<feature type="transmembrane region" description="Helical" evidence="2">
    <location>
        <begin position="28"/>
        <end position="51"/>
    </location>
</feature>
<name>A0A366HQL1_9BACT</name>
<dbReference type="Proteomes" id="UP000253426">
    <property type="component" value="Unassembled WGS sequence"/>
</dbReference>
<evidence type="ECO:0000256" key="2">
    <source>
        <dbReference type="SAM" id="Phobius"/>
    </source>
</evidence>
<keyword evidence="4" id="KW-1185">Reference proteome</keyword>
<dbReference type="InterPro" id="IPR012902">
    <property type="entry name" value="N_methyl_site"/>
</dbReference>
<dbReference type="SUPFAM" id="SSF54523">
    <property type="entry name" value="Pili subunits"/>
    <property type="match status" value="1"/>
</dbReference>
<gene>
    <name evidence="3" type="ORF">DES53_104305</name>
</gene>
<dbReference type="Pfam" id="PF07963">
    <property type="entry name" value="N_methyl"/>
    <property type="match status" value="1"/>
</dbReference>
<dbReference type="NCBIfam" id="TIGR02532">
    <property type="entry name" value="IV_pilin_GFxxxE"/>
    <property type="match status" value="1"/>
</dbReference>
<evidence type="ECO:0000313" key="3">
    <source>
        <dbReference type="EMBL" id="RBP44484.1"/>
    </source>
</evidence>
<dbReference type="OrthoDB" id="190214at2"/>
<dbReference type="AlphaFoldDB" id="A0A366HQL1"/>
<evidence type="ECO:0000313" key="4">
    <source>
        <dbReference type="Proteomes" id="UP000253426"/>
    </source>
</evidence>
<evidence type="ECO:0000256" key="1">
    <source>
        <dbReference type="SAM" id="MobiDB-lite"/>
    </source>
</evidence>
<dbReference type="InterPro" id="IPR045584">
    <property type="entry name" value="Pilin-like"/>
</dbReference>
<keyword evidence="2" id="KW-0812">Transmembrane</keyword>
<protein>
    <submittedName>
        <fullName evidence="3">Uncharacterized protein (TIGR02596 family)</fullName>
    </submittedName>
</protein>
<organism evidence="3 4">
    <name type="scientific">Roseimicrobium gellanilyticum</name>
    <dbReference type="NCBI Taxonomy" id="748857"/>
    <lineage>
        <taxon>Bacteria</taxon>
        <taxon>Pseudomonadati</taxon>
        <taxon>Verrucomicrobiota</taxon>
        <taxon>Verrucomicrobiia</taxon>
        <taxon>Verrucomicrobiales</taxon>
        <taxon>Verrucomicrobiaceae</taxon>
        <taxon>Roseimicrobium</taxon>
    </lineage>
</organism>
<keyword evidence="2" id="KW-1133">Transmembrane helix</keyword>
<feature type="region of interest" description="Disordered" evidence="1">
    <location>
        <begin position="1"/>
        <end position="20"/>
    </location>
</feature>
<proteinExistence type="predicted"/>
<dbReference type="NCBIfam" id="TIGR02596">
    <property type="entry name" value="Verru_Chthon cassette protein D"/>
    <property type="match status" value="1"/>
</dbReference>
<accession>A0A366HQL1</accession>
<feature type="compositionally biased region" description="Polar residues" evidence="1">
    <location>
        <begin position="1"/>
        <end position="12"/>
    </location>
</feature>
<comment type="caution">
    <text evidence="3">The sequence shown here is derived from an EMBL/GenBank/DDBJ whole genome shotgun (WGS) entry which is preliminary data.</text>
</comment>